<proteinExistence type="predicted"/>
<comment type="caution">
    <text evidence="2">The sequence shown here is derived from an EMBL/GenBank/DDBJ whole genome shotgun (WGS) entry which is preliminary data.</text>
</comment>
<dbReference type="Gene3D" id="3.50.50.60">
    <property type="entry name" value="FAD/NAD(P)-binding domain"/>
    <property type="match status" value="1"/>
</dbReference>
<accession>A0ABS5T012</accession>
<protein>
    <recommendedName>
        <fullName evidence="1">FAD-binding domain-containing protein</fullName>
    </recommendedName>
</protein>
<dbReference type="SUPFAM" id="SSF51905">
    <property type="entry name" value="FAD/NAD(P)-binding domain"/>
    <property type="match status" value="1"/>
</dbReference>
<gene>
    <name evidence="2" type="ORF">HH682_14995</name>
</gene>
<dbReference type="InterPro" id="IPR036188">
    <property type="entry name" value="FAD/NAD-bd_sf"/>
</dbReference>
<feature type="domain" description="FAD-binding" evidence="1">
    <location>
        <begin position="7"/>
        <end position="42"/>
    </location>
</feature>
<dbReference type="EMBL" id="JABBFR010000037">
    <property type="protein sequence ID" value="MBT0725692.1"/>
    <property type="molecule type" value="Genomic_DNA"/>
</dbReference>
<sequence length="72" mass="7988">MGMSDQKVDTVVIGAGQAGIAISHHLTERGISHRVLEKNRITEAWRTGRWDSLVANGPAWHDRNLHGKYGDL</sequence>
<organism evidence="2 3">
    <name type="scientific">Rosenbergiella gaditana</name>
    <dbReference type="NCBI Taxonomy" id="2726987"/>
    <lineage>
        <taxon>Bacteria</taxon>
        <taxon>Pseudomonadati</taxon>
        <taxon>Pseudomonadota</taxon>
        <taxon>Gammaproteobacteria</taxon>
        <taxon>Enterobacterales</taxon>
        <taxon>Erwiniaceae</taxon>
        <taxon>Rosenbergiella</taxon>
    </lineage>
</organism>
<dbReference type="Pfam" id="PF01494">
    <property type="entry name" value="FAD_binding_3"/>
    <property type="match status" value="1"/>
</dbReference>
<dbReference type="InterPro" id="IPR002938">
    <property type="entry name" value="FAD-bd"/>
</dbReference>
<reference evidence="2 3" key="1">
    <citation type="submission" date="2020-04" db="EMBL/GenBank/DDBJ databases">
        <title>Genome sequencing of Rosenbergiella species.</title>
        <authorList>
            <person name="Alvarez-Perez S."/>
            <person name="Lievens B."/>
        </authorList>
    </citation>
    <scope>NUCLEOTIDE SEQUENCE [LARGE SCALE GENOMIC DNA]</scope>
    <source>
        <strain evidence="2 3">S61</strain>
    </source>
</reference>
<name>A0ABS5T012_9GAMM</name>
<evidence type="ECO:0000313" key="3">
    <source>
        <dbReference type="Proteomes" id="UP000790096"/>
    </source>
</evidence>
<evidence type="ECO:0000259" key="1">
    <source>
        <dbReference type="Pfam" id="PF01494"/>
    </source>
</evidence>
<dbReference type="Proteomes" id="UP000790096">
    <property type="component" value="Unassembled WGS sequence"/>
</dbReference>
<evidence type="ECO:0000313" key="2">
    <source>
        <dbReference type="EMBL" id="MBT0725692.1"/>
    </source>
</evidence>
<keyword evidence="3" id="KW-1185">Reference proteome</keyword>